<organism evidence="1">
    <name type="scientific">marine sediment metagenome</name>
    <dbReference type="NCBI Taxonomy" id="412755"/>
    <lineage>
        <taxon>unclassified sequences</taxon>
        <taxon>metagenomes</taxon>
        <taxon>ecological metagenomes</taxon>
    </lineage>
</organism>
<comment type="caution">
    <text evidence="1">The sequence shown here is derived from an EMBL/GenBank/DDBJ whole genome shotgun (WGS) entry which is preliminary data.</text>
</comment>
<protein>
    <submittedName>
        <fullName evidence="1">Uncharacterized protein</fullName>
    </submittedName>
</protein>
<proteinExistence type="predicted"/>
<evidence type="ECO:0000313" key="1">
    <source>
        <dbReference type="EMBL" id="GAH40760.1"/>
    </source>
</evidence>
<gene>
    <name evidence="1" type="ORF">S03H2_22890</name>
</gene>
<sequence length="125" mass="14583">MVRSLTKTIEELSEEIRQRQAIRQTTETSLDNLCNAYTEMVSKIDIVKKIYIVVTTNGLVCWTIVDTEPFDSTLLEPIYDAQVKIYRQMESTSALDFHVLNLSEFYHRQELENVLPPSAKLVWQR</sequence>
<dbReference type="AlphaFoldDB" id="X1G7E8"/>
<reference evidence="1" key="1">
    <citation type="journal article" date="2014" name="Front. Microbiol.">
        <title>High frequency of phylogenetically diverse reductive dehalogenase-homologous genes in deep subseafloor sedimentary metagenomes.</title>
        <authorList>
            <person name="Kawai M."/>
            <person name="Futagami T."/>
            <person name="Toyoda A."/>
            <person name="Takaki Y."/>
            <person name="Nishi S."/>
            <person name="Hori S."/>
            <person name="Arai W."/>
            <person name="Tsubouchi T."/>
            <person name="Morono Y."/>
            <person name="Uchiyama I."/>
            <person name="Ito T."/>
            <person name="Fujiyama A."/>
            <person name="Inagaki F."/>
            <person name="Takami H."/>
        </authorList>
    </citation>
    <scope>NUCLEOTIDE SEQUENCE</scope>
    <source>
        <strain evidence="1">Expedition CK06-06</strain>
    </source>
</reference>
<dbReference type="EMBL" id="BARU01012405">
    <property type="protein sequence ID" value="GAH40760.1"/>
    <property type="molecule type" value="Genomic_DNA"/>
</dbReference>
<name>X1G7E8_9ZZZZ</name>
<accession>X1G7E8</accession>